<dbReference type="InterPro" id="IPR017901">
    <property type="entry name" value="C-CAP_CF_C-like"/>
</dbReference>
<dbReference type="GO" id="GO:0005929">
    <property type="term" value="C:cilium"/>
    <property type="evidence" value="ECO:0007669"/>
    <property type="project" value="TreeGrafter"/>
</dbReference>
<organism evidence="3 4">
    <name type="scientific">Haemonchus contortus</name>
    <name type="common">Barber pole worm</name>
    <dbReference type="NCBI Taxonomy" id="6289"/>
    <lineage>
        <taxon>Eukaryota</taxon>
        <taxon>Metazoa</taxon>
        <taxon>Ecdysozoa</taxon>
        <taxon>Nematoda</taxon>
        <taxon>Chromadorea</taxon>
        <taxon>Rhabditida</taxon>
        <taxon>Rhabditina</taxon>
        <taxon>Rhabditomorpha</taxon>
        <taxon>Strongyloidea</taxon>
        <taxon>Trichostrongylidae</taxon>
        <taxon>Haemonchus</taxon>
    </lineage>
</organism>
<feature type="domain" description="C-CAP/cofactor C-like" evidence="2">
    <location>
        <begin position="237"/>
        <end position="379"/>
    </location>
</feature>
<dbReference type="PANTHER" id="PTHR15440">
    <property type="entry name" value="XRP2 PROTEIN"/>
    <property type="match status" value="1"/>
</dbReference>
<keyword evidence="3" id="KW-1185">Reference proteome</keyword>
<comment type="similarity">
    <text evidence="1">Belongs to the TBCC family.</text>
</comment>
<accession>A0A7I4XRA1</accession>
<dbReference type="PANTHER" id="PTHR15440:SF0">
    <property type="entry name" value="PROTEIN XRP2"/>
    <property type="match status" value="1"/>
</dbReference>
<dbReference type="InterPro" id="IPR016098">
    <property type="entry name" value="CAP/MinC_C"/>
</dbReference>
<evidence type="ECO:0000259" key="2">
    <source>
        <dbReference type="PROSITE" id="PS51329"/>
    </source>
</evidence>
<dbReference type="GO" id="GO:1990075">
    <property type="term" value="C:periciliary membrane compartment"/>
    <property type="evidence" value="ECO:0007669"/>
    <property type="project" value="TreeGrafter"/>
</dbReference>
<dbReference type="GO" id="GO:0006892">
    <property type="term" value="P:post-Golgi vesicle-mediated transport"/>
    <property type="evidence" value="ECO:0007669"/>
    <property type="project" value="TreeGrafter"/>
</dbReference>
<dbReference type="AlphaFoldDB" id="A0A7I4XRA1"/>
<dbReference type="GO" id="GO:0005096">
    <property type="term" value="F:GTPase activator activity"/>
    <property type="evidence" value="ECO:0007669"/>
    <property type="project" value="InterPro"/>
</dbReference>
<dbReference type="InterPro" id="IPR039093">
    <property type="entry name" value="XRP2"/>
</dbReference>
<dbReference type="Gene3D" id="2.160.20.70">
    <property type="match status" value="1"/>
</dbReference>
<dbReference type="OMA" id="QDPFQID"/>
<protein>
    <submittedName>
        <fullName evidence="4">C-CAP/cofactor C-like domain-containing protein</fullName>
    </submittedName>
</protein>
<dbReference type="WBParaSite" id="HCON_00000300-00001">
    <property type="protein sequence ID" value="HCON_00000300-00001"/>
    <property type="gene ID" value="HCON_00000300"/>
</dbReference>
<dbReference type="PROSITE" id="PS51329">
    <property type="entry name" value="C_CAP_COFACTOR_C"/>
    <property type="match status" value="1"/>
</dbReference>
<dbReference type="OrthoDB" id="194775at2759"/>
<dbReference type="Pfam" id="PF07986">
    <property type="entry name" value="TBCC"/>
    <property type="match status" value="1"/>
</dbReference>
<evidence type="ECO:0000256" key="1">
    <source>
        <dbReference type="ARBA" id="ARBA00008848"/>
    </source>
</evidence>
<dbReference type="Proteomes" id="UP000025227">
    <property type="component" value="Unplaced"/>
</dbReference>
<name>A0A7I4XRA1_HAECO</name>
<dbReference type="InterPro" id="IPR012945">
    <property type="entry name" value="Tubulin-bd_cofactor_C_dom"/>
</dbReference>
<evidence type="ECO:0000313" key="3">
    <source>
        <dbReference type="Proteomes" id="UP000025227"/>
    </source>
</evidence>
<proteinExistence type="inferred from homology"/>
<sequence>MAVSVWVWLRGEFLLESFLPLNFSASSSSTSRSDESSRRSTAVDGAHALIDVCQARNWDRLSVLEWSNIVDEIGLDNALSEAVYRNASGEEAHATLSCLALHILLAGLERFSYEADEATSIRGDVVTAMVQQQMDDFISVLCRCALGCSQAVLKKDRIRFNNQQLKELSTSIDLLFEGMTEDDEADKRHDQIVKVSEIMQDIWFKDNEISLRKLTANMRKCLVQDPFQIDDLSVDTPSCSSRRVTSLTSTRRKVTVAGWQRFQLLTKAVYKDVHLRILSNKAESMFIAPWRSRSTIVDNIRSCSAMVLGPTNGTVVLREVHNTNVTVACKQLHLWKCSQVTVFLHSFRPPVVRGCVDVHFAAFNVSYEGLSEEMEAAKLRTVRYKSSKHIINLDNSDVSTLAANDFYIQPVPMVNSDNNVKDLLQKLPPFYRGQWENTMAEMREPSDDRVSILPLKKSDLIYLRGKIASER</sequence>
<reference evidence="4" key="1">
    <citation type="submission" date="2020-12" db="UniProtKB">
        <authorList>
            <consortium name="WormBaseParasite"/>
        </authorList>
    </citation>
    <scope>IDENTIFICATION</scope>
    <source>
        <strain evidence="4">MHco3</strain>
    </source>
</reference>
<evidence type="ECO:0000313" key="4">
    <source>
        <dbReference type="WBParaSite" id="HCON_00000300-00001"/>
    </source>
</evidence>